<dbReference type="Proteomes" id="UP000438429">
    <property type="component" value="Unassembled WGS sequence"/>
</dbReference>
<dbReference type="InterPro" id="IPR027417">
    <property type="entry name" value="P-loop_NTPase"/>
</dbReference>
<proteinExistence type="predicted"/>
<name>A0A6A4TU59_SCOMX</name>
<evidence type="ECO:0000313" key="2">
    <source>
        <dbReference type="Proteomes" id="UP000438429"/>
    </source>
</evidence>
<gene>
    <name evidence="1" type="ORF">F2P81_000377</name>
</gene>
<dbReference type="EMBL" id="VEVO01000001">
    <property type="protein sequence ID" value="KAF0046744.1"/>
    <property type="molecule type" value="Genomic_DNA"/>
</dbReference>
<organism evidence="1 2">
    <name type="scientific">Scophthalmus maximus</name>
    <name type="common">Turbot</name>
    <name type="synonym">Psetta maxima</name>
    <dbReference type="NCBI Taxonomy" id="52904"/>
    <lineage>
        <taxon>Eukaryota</taxon>
        <taxon>Metazoa</taxon>
        <taxon>Chordata</taxon>
        <taxon>Craniata</taxon>
        <taxon>Vertebrata</taxon>
        <taxon>Euteleostomi</taxon>
        <taxon>Actinopterygii</taxon>
        <taxon>Neopterygii</taxon>
        <taxon>Teleostei</taxon>
        <taxon>Neoteleostei</taxon>
        <taxon>Acanthomorphata</taxon>
        <taxon>Carangaria</taxon>
        <taxon>Pleuronectiformes</taxon>
        <taxon>Pleuronectoidei</taxon>
        <taxon>Scophthalmidae</taxon>
        <taxon>Scophthalmus</taxon>
    </lineage>
</organism>
<accession>A0A6A4TU59</accession>
<evidence type="ECO:0000313" key="1">
    <source>
        <dbReference type="EMBL" id="KAF0046744.1"/>
    </source>
</evidence>
<dbReference type="AlphaFoldDB" id="A0A6A4TU59"/>
<protein>
    <submittedName>
        <fullName evidence="1">Uncharacterized protein</fullName>
    </submittedName>
</protein>
<dbReference type="Gene3D" id="3.40.50.300">
    <property type="entry name" value="P-loop containing nucleotide triphosphate hydrolases"/>
    <property type="match status" value="1"/>
</dbReference>
<sequence length="139" mass="15404">MRLASVRTGPRGRQVENEGSAFMQMRGSCVVVLPLVLRGRKSDSLLAAGRRRLIVITAMDMEAMVNTVKGWQENPVKFARSHGVSLSPKAEGSDSEGIHILIIEGFLIYNYNRTGDISGFVYRLVNMILVECVTPALYF</sequence>
<comment type="caution">
    <text evidence="1">The sequence shown here is derived from an EMBL/GenBank/DDBJ whole genome shotgun (WGS) entry which is preliminary data.</text>
</comment>
<reference evidence="1 2" key="1">
    <citation type="submission" date="2019-06" db="EMBL/GenBank/DDBJ databases">
        <title>Draft genomes of female and male turbot (Scophthalmus maximus).</title>
        <authorList>
            <person name="Xu H."/>
            <person name="Xu X.-W."/>
            <person name="Shao C."/>
            <person name="Chen S."/>
        </authorList>
    </citation>
    <scope>NUCLEOTIDE SEQUENCE [LARGE SCALE GENOMIC DNA]</scope>
    <source>
        <strain evidence="1">Ysfricsl-2016a</strain>
        <tissue evidence="1">Blood</tissue>
    </source>
</reference>